<dbReference type="Proteomes" id="UP000480266">
    <property type="component" value="Unassembled WGS sequence"/>
</dbReference>
<reference evidence="2" key="1">
    <citation type="submission" date="2020-02" db="EMBL/GenBank/DDBJ databases">
        <title>Draft genome sequence of Candidatus Afipia apatlaquensis IBT-C3, a potential strain for decolorization of textile dyes.</title>
        <authorList>
            <person name="Sanchez-Reyes A."/>
            <person name="Breton-Deval L."/>
            <person name="Mangelson H."/>
            <person name="Sanchez-Flores A."/>
        </authorList>
    </citation>
    <scope>NUCLEOTIDE SEQUENCE [LARGE SCALE GENOMIC DNA]</scope>
    <source>
        <strain evidence="2">IBT-C3</strain>
    </source>
</reference>
<organism evidence="2 3">
    <name type="scientific">Candidatus Afipia apatlaquensis</name>
    <dbReference type="NCBI Taxonomy" id="2712852"/>
    <lineage>
        <taxon>Bacteria</taxon>
        <taxon>Pseudomonadati</taxon>
        <taxon>Pseudomonadota</taxon>
        <taxon>Alphaproteobacteria</taxon>
        <taxon>Hyphomicrobiales</taxon>
        <taxon>Nitrobacteraceae</taxon>
        <taxon>Afipia</taxon>
    </lineage>
</organism>
<dbReference type="EMBL" id="JAAMRR010001385">
    <property type="protein sequence ID" value="NGX98750.1"/>
    <property type="molecule type" value="Genomic_DNA"/>
</dbReference>
<dbReference type="AlphaFoldDB" id="A0A7C9VMQ6"/>
<accession>A0A7C9VMQ6</accession>
<comment type="caution">
    <text evidence="2">The sequence shown here is derived from an EMBL/GenBank/DDBJ whole genome shotgun (WGS) entry which is preliminary data.</text>
</comment>
<sequence length="67" mass="7828">MKLEHLRVEIELARGRIRAQRSDIRKLQQAGISTKSAEELLARMQARVDDLCEQRDKLKGEQRLSRV</sequence>
<protein>
    <submittedName>
        <fullName evidence="2">Uncharacterized protein</fullName>
    </submittedName>
</protein>
<evidence type="ECO:0000313" key="3">
    <source>
        <dbReference type="Proteomes" id="UP000480266"/>
    </source>
</evidence>
<evidence type="ECO:0000256" key="1">
    <source>
        <dbReference type="SAM" id="Coils"/>
    </source>
</evidence>
<gene>
    <name evidence="2" type="ORF">G4V63_27160</name>
</gene>
<evidence type="ECO:0000313" key="2">
    <source>
        <dbReference type="EMBL" id="NGX98750.1"/>
    </source>
</evidence>
<keyword evidence="1" id="KW-0175">Coiled coil</keyword>
<proteinExistence type="predicted"/>
<name>A0A7C9VMQ6_9BRAD</name>
<feature type="coiled-coil region" evidence="1">
    <location>
        <begin position="10"/>
        <end position="61"/>
    </location>
</feature>
<keyword evidence="3" id="KW-1185">Reference proteome</keyword>